<evidence type="ECO:0000259" key="2">
    <source>
        <dbReference type="Pfam" id="PF20028"/>
    </source>
</evidence>
<protein>
    <recommendedName>
        <fullName evidence="2">vWA-MoxR associated protein C-terminal domain-containing protein</fullName>
    </recommendedName>
</protein>
<sequence>MSGLETLVGRATVWLGPHGAQGTSGPAGPAGTGSPAGVGTAGSAAGAGSGAGAGGGLWGSGFCVAPGWVLTCAHVLHGPSGDPADRLGADGTRTFLVHGEYGTAAARAGYWIVDDENGGPEQDLALVRLVTPFPDSREPACVWLTDRGDRPVRVCAYGWLAAPGRPPRRWSGRCAVSGADGAHGTLLGPDTEIPHGASGGPVLDPDRGAVVGIVKARRRNRDGGLAIGTTALRGLSHAVPVGDHQLLGPDPYQALIRAHDRWHDPRGRAPGRRGRGSGAARGRARARARDAGGRSGRGGPGAGSRGAWAAAQEALLTGGRGTPGGWGPRDRLTALALLAELPCPEAAADVEDHVAEVLGEEPLWDPASAPRDWRDGHGWLYETADGDEVAFLHYLLSVAATCHASSPGSADALLDWAGERADALPPAQRALLNRVLDLVRDAEHAGHAERAEYAEHAEYAEYAGPSGYARHPERPGYAEHADHAVHVEYVEHAGPVETAETAATADLAETAETVEHTAGEWRSGGRSASGPGPAAYPHEAARTGYPAHPAHPGQPGRGDRFPDPAYPEALPAQHGPARPVLPGAPVGPYAAPVPVAVREADVRDGGPVVAVELEPALYGGYGGHGAGEGHEAVRFYWRVWTWTGTPDSLRAGERLETGQGATRQELPLQLARPLREAFARTDTATRHARLELAVPLEHFDIDVHLWRPALVGSGLRPDPQDRLFGVHRQVVVRDLSRAGGPPDGAPRPGEHTWGKRWHATLRGALEALALPPAPQASAEPGTTPYGEHPYGDEAFGGAAFADDPYGGGSHDVGPHVGPYVEPDVGPDGAVFGDETRGEGGEDPYGEPFGGGSGAGQGHEHGRWRGHAERLAGAPAHAVPVLCRAGPGGDAALREVVRAGYGLALWSAPRRHPEACAADGCRELLARAAELVREARHAGALPEQLRVLRERISLGDRTADWAEHLVLLYDDPRRPVPGPGPADTLDSP</sequence>
<feature type="domain" description="vWA-MoxR associated protein C-terminal" evidence="2">
    <location>
        <begin position="861"/>
        <end position="971"/>
    </location>
</feature>
<dbReference type="InterPro" id="IPR045450">
    <property type="entry name" value="VMAP_C"/>
</dbReference>
<dbReference type="Gene3D" id="2.40.10.10">
    <property type="entry name" value="Trypsin-like serine proteases"/>
    <property type="match status" value="2"/>
</dbReference>
<dbReference type="OrthoDB" id="3630272at2"/>
<feature type="region of interest" description="Disordered" evidence="1">
    <location>
        <begin position="185"/>
        <end position="204"/>
    </location>
</feature>
<feature type="compositionally biased region" description="Gly residues" evidence="1">
    <location>
        <begin position="293"/>
        <end position="304"/>
    </location>
</feature>
<dbReference type="InterPro" id="IPR043504">
    <property type="entry name" value="Peptidase_S1_PA_chymotrypsin"/>
</dbReference>
<evidence type="ECO:0000313" key="3">
    <source>
        <dbReference type="EMBL" id="GEB50551.1"/>
    </source>
</evidence>
<organism evidence="3 4">
    <name type="scientific">Streptomyces cacaoi</name>
    <dbReference type="NCBI Taxonomy" id="1898"/>
    <lineage>
        <taxon>Bacteria</taxon>
        <taxon>Bacillati</taxon>
        <taxon>Actinomycetota</taxon>
        <taxon>Actinomycetes</taxon>
        <taxon>Kitasatosporales</taxon>
        <taxon>Streptomycetaceae</taxon>
        <taxon>Streptomyces</taxon>
    </lineage>
</organism>
<feature type="region of interest" description="Disordered" evidence="1">
    <location>
        <begin position="514"/>
        <end position="583"/>
    </location>
</feature>
<accession>A0A4Y3QZ43</accession>
<dbReference type="Pfam" id="PF20028">
    <property type="entry name" value="VMAP-C"/>
    <property type="match status" value="2"/>
</dbReference>
<proteinExistence type="predicted"/>
<dbReference type="AlphaFoldDB" id="A0A4Y3QZ43"/>
<dbReference type="EMBL" id="BJMM01000013">
    <property type="protein sequence ID" value="GEB50551.1"/>
    <property type="molecule type" value="Genomic_DNA"/>
</dbReference>
<dbReference type="InterPro" id="IPR009003">
    <property type="entry name" value="Peptidase_S1_PA"/>
</dbReference>
<dbReference type="Pfam" id="PF13365">
    <property type="entry name" value="Trypsin_2"/>
    <property type="match status" value="1"/>
</dbReference>
<gene>
    <name evidence="3" type="ORF">SCA03_31020</name>
</gene>
<comment type="caution">
    <text evidence="3">The sequence shown here is derived from an EMBL/GenBank/DDBJ whole genome shotgun (WGS) entry which is preliminary data.</text>
</comment>
<feature type="region of interest" description="Disordered" evidence="1">
    <location>
        <begin position="15"/>
        <end position="50"/>
    </location>
</feature>
<dbReference type="Proteomes" id="UP000319210">
    <property type="component" value="Unassembled WGS sequence"/>
</dbReference>
<evidence type="ECO:0000256" key="1">
    <source>
        <dbReference type="SAM" id="MobiDB-lite"/>
    </source>
</evidence>
<keyword evidence="4" id="KW-1185">Reference proteome</keyword>
<dbReference type="SUPFAM" id="SSF50494">
    <property type="entry name" value="Trypsin-like serine proteases"/>
    <property type="match status" value="1"/>
</dbReference>
<name>A0A4Y3QZ43_STRCI</name>
<feature type="domain" description="vWA-MoxR associated protein C-terminal" evidence="2">
    <location>
        <begin position="634"/>
        <end position="769"/>
    </location>
</feature>
<feature type="compositionally biased region" description="Gly residues" evidence="1">
    <location>
        <begin position="28"/>
        <end position="50"/>
    </location>
</feature>
<feature type="region of interest" description="Disordered" evidence="1">
    <location>
        <begin position="260"/>
        <end position="308"/>
    </location>
</feature>
<reference evidence="3 4" key="1">
    <citation type="submission" date="2019-06" db="EMBL/GenBank/DDBJ databases">
        <title>Whole genome shotgun sequence of Streptomyces cacaoi subsp. cacaoi NBRC 12748.</title>
        <authorList>
            <person name="Hosoyama A."/>
            <person name="Uohara A."/>
            <person name="Ohji S."/>
            <person name="Ichikawa N."/>
        </authorList>
    </citation>
    <scope>NUCLEOTIDE SEQUENCE [LARGE SCALE GENOMIC DNA]</scope>
    <source>
        <strain evidence="3 4">NBRC 12748</strain>
    </source>
</reference>
<feature type="compositionally biased region" description="Low complexity" evidence="1">
    <location>
        <begin position="524"/>
        <end position="535"/>
    </location>
</feature>
<evidence type="ECO:0000313" key="4">
    <source>
        <dbReference type="Proteomes" id="UP000319210"/>
    </source>
</evidence>
<dbReference type="RefSeq" id="WP_086815295.1">
    <property type="nucleotide sequence ID" value="NZ_BJMM01000013.1"/>
</dbReference>